<keyword evidence="2" id="KW-1185">Reference proteome</keyword>
<evidence type="ECO:0000313" key="2">
    <source>
        <dbReference type="Proteomes" id="UP000019804"/>
    </source>
</evidence>
<accession>A0A017SKA8</accession>
<protein>
    <submittedName>
        <fullName evidence="1">Uncharacterized protein</fullName>
    </submittedName>
</protein>
<dbReference type="OrthoDB" id="5137215at2759"/>
<reference evidence="2" key="1">
    <citation type="journal article" date="2014" name="Nat. Commun.">
        <title>Genomic adaptations of the halophilic Dead Sea filamentous fungus Eurotium rubrum.</title>
        <authorList>
            <person name="Kis-Papo T."/>
            <person name="Weig A.R."/>
            <person name="Riley R."/>
            <person name="Persoh D."/>
            <person name="Salamov A."/>
            <person name="Sun H."/>
            <person name="Lipzen A."/>
            <person name="Wasser S.P."/>
            <person name="Rambold G."/>
            <person name="Grigoriev I.V."/>
            <person name="Nevo E."/>
        </authorList>
    </citation>
    <scope>NUCLEOTIDE SEQUENCE [LARGE SCALE GENOMIC DNA]</scope>
    <source>
        <strain evidence="2">CBS 135680</strain>
    </source>
</reference>
<dbReference type="EMBL" id="KK088417">
    <property type="protein sequence ID" value="EYE96760.1"/>
    <property type="molecule type" value="Genomic_DNA"/>
</dbReference>
<evidence type="ECO:0000313" key="1">
    <source>
        <dbReference type="EMBL" id="EYE96760.1"/>
    </source>
</evidence>
<organism evidence="1 2">
    <name type="scientific">Aspergillus ruber (strain CBS 135680)</name>
    <dbReference type="NCBI Taxonomy" id="1388766"/>
    <lineage>
        <taxon>Eukaryota</taxon>
        <taxon>Fungi</taxon>
        <taxon>Dikarya</taxon>
        <taxon>Ascomycota</taxon>
        <taxon>Pezizomycotina</taxon>
        <taxon>Eurotiomycetes</taxon>
        <taxon>Eurotiomycetidae</taxon>
        <taxon>Eurotiales</taxon>
        <taxon>Aspergillaceae</taxon>
        <taxon>Aspergillus</taxon>
        <taxon>Aspergillus subgen. Aspergillus</taxon>
    </lineage>
</organism>
<dbReference type="Proteomes" id="UP000019804">
    <property type="component" value="Unassembled WGS sequence"/>
</dbReference>
<dbReference type="AlphaFoldDB" id="A0A017SKA8"/>
<dbReference type="HOGENOM" id="CLU_138036_0_0_1"/>
<dbReference type="RefSeq" id="XP_040640448.1">
    <property type="nucleotide sequence ID" value="XM_040778389.1"/>
</dbReference>
<name>A0A017SKA8_ASPRC</name>
<dbReference type="GeneID" id="63693513"/>
<gene>
    <name evidence="1" type="ORF">EURHEDRAFT_337502</name>
</gene>
<proteinExistence type="predicted"/>
<sequence length="128" mass="14163">MAIQADAKSPSYVSVDSSLYASEKRELNAPCSVHSTSQTPRLDHQLQQPETKAALQALATALNNIADEKQCTKCAVEASSNFLTDHLRDIRAAKKNGQWSKEDKKALKAEIKGFKSLKTNFKALWKDN</sequence>